<dbReference type="EMBL" id="CABVOU010000043">
    <property type="protein sequence ID" value="VVZ97019.1"/>
    <property type="molecule type" value="Genomic_DNA"/>
</dbReference>
<protein>
    <submittedName>
        <fullName evidence="1">Uncharacterized protein</fullName>
    </submittedName>
</protein>
<organism evidence="1 2">
    <name type="scientific">Halomonas lysinitropha</name>
    <dbReference type="NCBI Taxonomy" id="2607506"/>
    <lineage>
        <taxon>Bacteria</taxon>
        <taxon>Pseudomonadati</taxon>
        <taxon>Pseudomonadota</taxon>
        <taxon>Gammaproteobacteria</taxon>
        <taxon>Oceanospirillales</taxon>
        <taxon>Halomonadaceae</taxon>
        <taxon>Halomonas</taxon>
    </lineage>
</organism>
<proteinExistence type="predicted"/>
<evidence type="ECO:0000313" key="2">
    <source>
        <dbReference type="Proteomes" id="UP000326725"/>
    </source>
</evidence>
<gene>
    <name evidence="1" type="ORF">HALO32_03134</name>
</gene>
<dbReference type="AlphaFoldDB" id="A0A5K1IC84"/>
<keyword evidence="2" id="KW-1185">Reference proteome</keyword>
<reference evidence="1 2" key="1">
    <citation type="submission" date="2019-09" db="EMBL/GenBank/DDBJ databases">
        <authorList>
            <person name="Criscuolo A."/>
        </authorList>
    </citation>
    <scope>NUCLEOTIDE SEQUENCE [LARGE SCALE GENOMIC DNA]</scope>
    <source>
        <strain evidence="2">3(2)</strain>
    </source>
</reference>
<sequence>MFHVATTLDADLVVELDILGGKARGKLEQRLPVAMAVIHGIGHHLGDRQAMQHAGDVIEYRGKVRPLLGQGGHLGQQPGGIDRGQGLDQPQDMAMVESTEHRRHVGMMHLALAKGDRLVGKAHGVAHGALGGLAQQPEGTLLEGHLLGFEYLGQVADDALGRHMLEGELQTARQHRGRQLLRIGGRQQKLHVRGRLLQGLQQGIEAAGGEHVHLIDEVHLVAPLGGGVLDVVEQLTGIFHLGARCRVDLDQVHEATLVDGATAVALAARRRGHARVTLAIRRAVQALGQDPRQGGLAHPAGAGEQVGVVQPPLIQGIDQGALDMLLADQFMKGTRSPLAGQNLIAHAARDPCGKTKNSDGVTDAGGLH</sequence>
<dbReference type="Proteomes" id="UP000326725">
    <property type="component" value="Unassembled WGS sequence"/>
</dbReference>
<evidence type="ECO:0000313" key="1">
    <source>
        <dbReference type="EMBL" id="VVZ97019.1"/>
    </source>
</evidence>
<name>A0A5K1IC84_9GAMM</name>
<accession>A0A5K1IC84</accession>